<dbReference type="Proteomes" id="UP001341281">
    <property type="component" value="Chromosome 04"/>
</dbReference>
<keyword evidence="8" id="KW-1185">Reference proteome</keyword>
<protein>
    <recommendedName>
        <fullName evidence="6">SWIM-type domain-containing protein</fullName>
    </recommendedName>
</protein>
<sequence length="571" mass="65585">MTRGRTRWRRSSATLVEVLKEPSVEKVCDACDSCERVDGGVIAAKRGNSPRVRIIAGDQDTILMAQVSAKVKNLVVYFDHEDNIGDLKKGRVEQNAQTTDDPDSSESEDLDFFDSDNEVDEDDVDLFEDLIDARVVKGKGNKKAKGSKLKPAQVNRPIGSDDEEIEVERLQLPHSDSDEEEVHGFQSFVEEDLNNPSFSVGLAFSSVQKLREAVTEYSVKNRVDIKVPRNEKTRFAAHCAEGCPWNLYASFDSRANSSVVKTYYGKHKCQKQWSVRKCTATWLAARHLYSNFQEKFKGENLKEQLWAYARSLSIDQFQRNMEKMKALNAGAYDWLEKMAPNTWIRAYFSEYLKCDILLNNNYEVFNNYILDAREMPILSMFEKIKCQLMTRHYNKMKDLSDEMEWSFCPKILKKLERNAEFANICYALPAGQGVFQVLVKEYQHIVDIKAKTCSCRRWQLTGISCCHAISCLRHERIPPASVLPFCYSIEAYNNAYGNSIWPCRDKSEWEHFKKQRFCLQYMRKSLVDLPNQGESNLMKCRGKMDPNCPNMVLSSTASIVVRQVTMLEVAN</sequence>
<dbReference type="InterPro" id="IPR007527">
    <property type="entry name" value="Znf_SWIM"/>
</dbReference>
<dbReference type="GO" id="GO:0008270">
    <property type="term" value="F:zinc ion binding"/>
    <property type="evidence" value="ECO:0007669"/>
    <property type="project" value="UniProtKB-KW"/>
</dbReference>
<dbReference type="Pfam" id="PF04434">
    <property type="entry name" value="SWIM"/>
    <property type="match status" value="1"/>
</dbReference>
<evidence type="ECO:0000256" key="5">
    <source>
        <dbReference type="SAM" id="MobiDB-lite"/>
    </source>
</evidence>
<proteinExistence type="predicted"/>
<dbReference type="PANTHER" id="PTHR31973">
    <property type="entry name" value="POLYPROTEIN, PUTATIVE-RELATED"/>
    <property type="match status" value="1"/>
</dbReference>
<dbReference type="InterPro" id="IPR006564">
    <property type="entry name" value="Znf_PMZ"/>
</dbReference>
<keyword evidence="1" id="KW-0479">Metal-binding</keyword>
<dbReference type="EMBL" id="CP144748">
    <property type="protein sequence ID" value="WVZ70604.1"/>
    <property type="molecule type" value="Genomic_DNA"/>
</dbReference>
<keyword evidence="3" id="KW-0862">Zinc</keyword>
<evidence type="ECO:0000313" key="8">
    <source>
        <dbReference type="Proteomes" id="UP001341281"/>
    </source>
</evidence>
<dbReference type="AlphaFoldDB" id="A0AAQ3TB28"/>
<dbReference type="InterPro" id="IPR004332">
    <property type="entry name" value="Transposase_MuDR"/>
</dbReference>
<gene>
    <name evidence="7" type="ORF">U9M48_019256</name>
</gene>
<dbReference type="SMART" id="SM00575">
    <property type="entry name" value="ZnF_PMZ"/>
    <property type="match status" value="1"/>
</dbReference>
<organism evidence="7 8">
    <name type="scientific">Paspalum notatum var. saurae</name>
    <dbReference type="NCBI Taxonomy" id="547442"/>
    <lineage>
        <taxon>Eukaryota</taxon>
        <taxon>Viridiplantae</taxon>
        <taxon>Streptophyta</taxon>
        <taxon>Embryophyta</taxon>
        <taxon>Tracheophyta</taxon>
        <taxon>Spermatophyta</taxon>
        <taxon>Magnoliopsida</taxon>
        <taxon>Liliopsida</taxon>
        <taxon>Poales</taxon>
        <taxon>Poaceae</taxon>
        <taxon>PACMAD clade</taxon>
        <taxon>Panicoideae</taxon>
        <taxon>Andropogonodae</taxon>
        <taxon>Paspaleae</taxon>
        <taxon>Paspalinae</taxon>
        <taxon>Paspalum</taxon>
    </lineage>
</organism>
<evidence type="ECO:0000256" key="1">
    <source>
        <dbReference type="ARBA" id="ARBA00022723"/>
    </source>
</evidence>
<evidence type="ECO:0000313" key="7">
    <source>
        <dbReference type="EMBL" id="WVZ70604.1"/>
    </source>
</evidence>
<evidence type="ECO:0000256" key="4">
    <source>
        <dbReference type="PROSITE-ProRule" id="PRU00325"/>
    </source>
</evidence>
<dbReference type="Pfam" id="PF03108">
    <property type="entry name" value="DBD_Tnp_Mut"/>
    <property type="match status" value="1"/>
</dbReference>
<name>A0AAQ3TB28_PASNO</name>
<dbReference type="PROSITE" id="PS50966">
    <property type="entry name" value="ZF_SWIM"/>
    <property type="match status" value="1"/>
</dbReference>
<dbReference type="PANTHER" id="PTHR31973:SF191">
    <property type="entry name" value="OS05G0489400 PROTEIN"/>
    <property type="match status" value="1"/>
</dbReference>
<feature type="domain" description="SWIM-type" evidence="6">
    <location>
        <begin position="435"/>
        <end position="476"/>
    </location>
</feature>
<feature type="compositionally biased region" description="Acidic residues" evidence="5">
    <location>
        <begin position="100"/>
        <end position="116"/>
    </location>
</feature>
<keyword evidence="2 4" id="KW-0863">Zinc-finger</keyword>
<reference evidence="7 8" key="1">
    <citation type="submission" date="2024-02" db="EMBL/GenBank/DDBJ databases">
        <title>High-quality chromosome-scale genome assembly of Pensacola bahiagrass (Paspalum notatum Flugge var. saurae).</title>
        <authorList>
            <person name="Vega J.M."/>
            <person name="Podio M."/>
            <person name="Orjuela J."/>
            <person name="Siena L.A."/>
            <person name="Pessino S.C."/>
            <person name="Combes M.C."/>
            <person name="Mariac C."/>
            <person name="Albertini E."/>
            <person name="Pupilli F."/>
            <person name="Ortiz J.P.A."/>
            <person name="Leblanc O."/>
        </authorList>
    </citation>
    <scope>NUCLEOTIDE SEQUENCE [LARGE SCALE GENOMIC DNA]</scope>
    <source>
        <strain evidence="7">R1</strain>
        <tissue evidence="7">Leaf</tissue>
    </source>
</reference>
<evidence type="ECO:0000259" key="6">
    <source>
        <dbReference type="PROSITE" id="PS50966"/>
    </source>
</evidence>
<accession>A0AAQ3TB28</accession>
<evidence type="ECO:0000256" key="2">
    <source>
        <dbReference type="ARBA" id="ARBA00022771"/>
    </source>
</evidence>
<feature type="region of interest" description="Disordered" evidence="5">
    <location>
        <begin position="88"/>
        <end position="116"/>
    </location>
</feature>
<evidence type="ECO:0000256" key="3">
    <source>
        <dbReference type="ARBA" id="ARBA00022833"/>
    </source>
</evidence>